<dbReference type="CDD" id="cd19756">
    <property type="entry name" value="Bbox2"/>
    <property type="match status" value="1"/>
</dbReference>
<feature type="repeat" description="NHL" evidence="3">
    <location>
        <begin position="499"/>
        <end position="526"/>
    </location>
</feature>
<feature type="domain" description="B box-type" evidence="5">
    <location>
        <begin position="8"/>
        <end position="53"/>
    </location>
</feature>
<protein>
    <submittedName>
        <fullName evidence="7">Uncharacterized protein LOC111107747</fullName>
    </submittedName>
</protein>
<sequence length="569" mass="64309">MDPRHSAQDVLRCDLCEAPVPPMYCDICHIKLCLTCVGVHLSDQSKEHKVVLFEKRGSTPKCQKHATKICDLHCEQCDIPVCILCISSGEHEQHKKEDISKTLALKKEKIKEELQELEKMIYPKYKEAATNIPVLKTDARKHRKKLTTALKKQGEALHKEIDNVIQKLQSEIDAMDSLHIATIDKQEKAINCTITEIEKIIAEIKALLNSDDFYFVSDYNSRNAEFRRLPAQFQVTLPTFTPQEINREHIYQQLGSLSKLAITTEEHHEHGSSTKTSGAEFSPIARSLIDEPLILTDINTVYEDINRLCGVSCLSDNEYWTCGWDNTLRLYNLQGNLLKSVQTKSGNGPRDITVTQNQDLVYTAYTDRSINIVKDTQIQPLIRLLGWTPLNLCNTSSGDLLVTMVSNDYKKQSKVVRYSGPTEIQSIQWDDQDKALYSSGDNRKHLSENRNLDICVADWTASAVVVVSGAGKLRFRYTGPPPPPPPPPPPTTTKKAFKPSGITTDSQGRILISDYDNHRIHILEQDGHFLRYIDNIGLQYPIDLCVDSLDNLFVAESFSGNVKKIQYSK</sequence>
<keyword evidence="6" id="KW-1185">Reference proteome</keyword>
<dbReference type="PANTHER" id="PTHR25462">
    <property type="entry name" value="BONUS, ISOFORM C-RELATED"/>
    <property type="match status" value="1"/>
</dbReference>
<evidence type="ECO:0000256" key="4">
    <source>
        <dbReference type="SAM" id="MobiDB-lite"/>
    </source>
</evidence>
<evidence type="ECO:0000256" key="1">
    <source>
        <dbReference type="ARBA" id="ARBA00022737"/>
    </source>
</evidence>
<keyword evidence="1" id="KW-0677">Repeat</keyword>
<dbReference type="GeneID" id="111107747"/>
<dbReference type="InterPro" id="IPR015943">
    <property type="entry name" value="WD40/YVTN_repeat-like_dom_sf"/>
</dbReference>
<dbReference type="Proteomes" id="UP000694844">
    <property type="component" value="Chromosome 8"/>
</dbReference>
<dbReference type="RefSeq" id="XP_022298798.1">
    <property type="nucleotide sequence ID" value="XM_022443090.1"/>
</dbReference>
<dbReference type="SUPFAM" id="SSF101898">
    <property type="entry name" value="NHL repeat"/>
    <property type="match status" value="1"/>
</dbReference>
<proteinExistence type="predicted"/>
<dbReference type="GO" id="GO:0008270">
    <property type="term" value="F:zinc ion binding"/>
    <property type="evidence" value="ECO:0007669"/>
    <property type="project" value="UniProtKB-KW"/>
</dbReference>
<keyword evidence="2" id="KW-0862">Zinc</keyword>
<dbReference type="KEGG" id="cvn:111107747"/>
<dbReference type="SUPFAM" id="SSF57845">
    <property type="entry name" value="B-box zinc-binding domain"/>
    <property type="match status" value="1"/>
</dbReference>
<keyword evidence="2" id="KW-0863">Zinc-finger</keyword>
<name>A0A8B8B6Q0_CRAVI</name>
<accession>A0A8B8B6Q0</accession>
<feature type="domain" description="B box-type" evidence="5">
    <location>
        <begin position="57"/>
        <end position="99"/>
    </location>
</feature>
<dbReference type="SMART" id="SM00336">
    <property type="entry name" value="BBOX"/>
    <property type="match status" value="2"/>
</dbReference>
<feature type="compositionally biased region" description="Pro residues" evidence="4">
    <location>
        <begin position="479"/>
        <end position="491"/>
    </location>
</feature>
<dbReference type="Gene3D" id="2.40.10.500">
    <property type="match status" value="1"/>
</dbReference>
<dbReference type="Gene3D" id="2.130.10.10">
    <property type="entry name" value="YVTN repeat-like/Quinoprotein amine dehydrogenase"/>
    <property type="match status" value="1"/>
</dbReference>
<dbReference type="InterPro" id="IPR047153">
    <property type="entry name" value="TRIM45/56/19-like"/>
</dbReference>
<dbReference type="OrthoDB" id="153872at2759"/>
<evidence type="ECO:0000313" key="7">
    <source>
        <dbReference type="RefSeq" id="XP_022298798.1"/>
    </source>
</evidence>
<dbReference type="AlphaFoldDB" id="A0A8B8B6Q0"/>
<evidence type="ECO:0000313" key="6">
    <source>
        <dbReference type="Proteomes" id="UP000694844"/>
    </source>
</evidence>
<reference evidence="7" key="1">
    <citation type="submission" date="2025-08" db="UniProtKB">
        <authorList>
            <consortium name="RefSeq"/>
        </authorList>
    </citation>
    <scope>IDENTIFICATION</scope>
    <source>
        <tissue evidence="7">Whole sample</tissue>
    </source>
</reference>
<evidence type="ECO:0000256" key="3">
    <source>
        <dbReference type="PROSITE-ProRule" id="PRU00504"/>
    </source>
</evidence>
<keyword evidence="2" id="KW-0479">Metal-binding</keyword>
<dbReference type="PROSITE" id="PS50119">
    <property type="entry name" value="ZF_BBOX"/>
    <property type="match status" value="2"/>
</dbReference>
<dbReference type="Pfam" id="PF01436">
    <property type="entry name" value="NHL"/>
    <property type="match status" value="1"/>
</dbReference>
<dbReference type="InterPro" id="IPR000315">
    <property type="entry name" value="Znf_B-box"/>
</dbReference>
<feature type="region of interest" description="Disordered" evidence="4">
    <location>
        <begin position="477"/>
        <end position="501"/>
    </location>
</feature>
<dbReference type="PROSITE" id="PS51125">
    <property type="entry name" value="NHL"/>
    <property type="match status" value="1"/>
</dbReference>
<dbReference type="PANTHER" id="PTHR25462:SF296">
    <property type="entry name" value="MEIOTIC P26, ISOFORM F"/>
    <property type="match status" value="1"/>
</dbReference>
<evidence type="ECO:0000259" key="5">
    <source>
        <dbReference type="PROSITE" id="PS50119"/>
    </source>
</evidence>
<dbReference type="Gene3D" id="3.30.160.60">
    <property type="entry name" value="Classic Zinc Finger"/>
    <property type="match status" value="1"/>
</dbReference>
<dbReference type="InterPro" id="IPR001258">
    <property type="entry name" value="NHL_repeat"/>
</dbReference>
<evidence type="ECO:0000256" key="2">
    <source>
        <dbReference type="PROSITE-ProRule" id="PRU00024"/>
    </source>
</evidence>
<gene>
    <name evidence="7" type="primary">LOC111107747</name>
</gene>
<organism evidence="6 7">
    <name type="scientific">Crassostrea virginica</name>
    <name type="common">Eastern oyster</name>
    <dbReference type="NCBI Taxonomy" id="6565"/>
    <lineage>
        <taxon>Eukaryota</taxon>
        <taxon>Metazoa</taxon>
        <taxon>Spiralia</taxon>
        <taxon>Lophotrochozoa</taxon>
        <taxon>Mollusca</taxon>
        <taxon>Bivalvia</taxon>
        <taxon>Autobranchia</taxon>
        <taxon>Pteriomorphia</taxon>
        <taxon>Ostreida</taxon>
        <taxon>Ostreoidea</taxon>
        <taxon>Ostreidae</taxon>
        <taxon>Crassostrea</taxon>
    </lineage>
</organism>